<dbReference type="AlphaFoldDB" id="A0A7U4LP07"/>
<keyword evidence="1" id="KW-0812">Transmembrane</keyword>
<dbReference type="Proteomes" id="UP000033052">
    <property type="component" value="Chromosome"/>
</dbReference>
<organism evidence="2 3">
    <name type="scientific">Clostridium sporogenes</name>
    <dbReference type="NCBI Taxonomy" id="1509"/>
    <lineage>
        <taxon>Bacteria</taxon>
        <taxon>Bacillati</taxon>
        <taxon>Bacillota</taxon>
        <taxon>Clostridia</taxon>
        <taxon>Eubacteriales</taxon>
        <taxon>Clostridiaceae</taxon>
        <taxon>Clostridium</taxon>
    </lineage>
</organism>
<dbReference type="Pfam" id="PF06496">
    <property type="entry name" value="DUF1097"/>
    <property type="match status" value="1"/>
</dbReference>
<dbReference type="RefSeq" id="WP_003494543.1">
    <property type="nucleotide sequence ID" value="NZ_CBCRVC010000014.1"/>
</dbReference>
<keyword evidence="1" id="KW-1133">Transmembrane helix</keyword>
<evidence type="ECO:0000256" key="1">
    <source>
        <dbReference type="SAM" id="Phobius"/>
    </source>
</evidence>
<protein>
    <submittedName>
        <fullName evidence="2">Putative chloride channel protein EriC</fullName>
    </submittedName>
</protein>
<sequence>MSLLMCISISVGILSGLWRWLSSNFGLITWVGFIGCTSYYATGGKLQGLKKSVATNMTGVLWAMLIIITSSYLGFSLAGAIMTGIFSFVMCAQARFELLFFIPGTFCGSCSTFGVNGNWQGVIIALWSNFRLYF</sequence>
<gene>
    <name evidence="2" type="primary">eriC</name>
    <name evidence="2" type="ORF">CLSPO_c28930</name>
</gene>
<proteinExistence type="predicted"/>
<dbReference type="KEGG" id="cld:CLSPO_c28930"/>
<name>A0A7U4LP07_CLOSG</name>
<evidence type="ECO:0000313" key="2">
    <source>
        <dbReference type="EMBL" id="AKC63613.1"/>
    </source>
</evidence>
<evidence type="ECO:0000313" key="3">
    <source>
        <dbReference type="Proteomes" id="UP000033052"/>
    </source>
</evidence>
<dbReference type="EMBL" id="CP009225">
    <property type="protein sequence ID" value="AKC63613.1"/>
    <property type="molecule type" value="Genomic_DNA"/>
</dbReference>
<dbReference type="InterPro" id="IPR009476">
    <property type="entry name" value="DUF1097"/>
</dbReference>
<feature type="transmembrane region" description="Helical" evidence="1">
    <location>
        <begin position="21"/>
        <end position="41"/>
    </location>
</feature>
<accession>A0A7U4LP07</accession>
<dbReference type="GeneID" id="92939529"/>
<reference evidence="2 3" key="1">
    <citation type="journal article" date="2015" name="PLoS ONE">
        <title>A universal mariner transposon system for forward genetic studies in the genus clostridium.</title>
        <authorList>
            <person name="Zhang Y."/>
            <person name="Grosse-Honebrink A."/>
            <person name="Minton N.P."/>
        </authorList>
    </citation>
    <scope>NUCLEOTIDE SEQUENCE [LARGE SCALE GENOMIC DNA]</scope>
    <source>
        <strain evidence="2 3">NCIMB 10696</strain>
    </source>
</reference>
<feature type="transmembrane region" description="Helical" evidence="1">
    <location>
        <begin position="61"/>
        <end position="89"/>
    </location>
</feature>
<keyword evidence="1" id="KW-0472">Membrane</keyword>